<evidence type="ECO:0000256" key="3">
    <source>
        <dbReference type="ARBA" id="ARBA00022989"/>
    </source>
</evidence>
<evidence type="ECO:0000313" key="7">
    <source>
        <dbReference type="EMBL" id="MFD2794695.1"/>
    </source>
</evidence>
<dbReference type="PANTHER" id="PTHR10806:SF6">
    <property type="entry name" value="SIGNAL PEPTIDASE COMPLEX CATALYTIC SUBUNIT SEC11"/>
    <property type="match status" value="1"/>
</dbReference>
<feature type="region of interest" description="Disordered" evidence="6">
    <location>
        <begin position="185"/>
        <end position="229"/>
    </location>
</feature>
<keyword evidence="8" id="KW-1185">Reference proteome</keyword>
<keyword evidence="4" id="KW-0472">Membrane</keyword>
<name>A0ABW5VWF3_9MICO</name>
<dbReference type="InterPro" id="IPR036286">
    <property type="entry name" value="LexA/Signal_pep-like_sf"/>
</dbReference>
<proteinExistence type="predicted"/>
<evidence type="ECO:0000256" key="4">
    <source>
        <dbReference type="ARBA" id="ARBA00023136"/>
    </source>
</evidence>
<dbReference type="InterPro" id="IPR019533">
    <property type="entry name" value="Peptidase_S26"/>
</dbReference>
<dbReference type="PANTHER" id="PTHR10806">
    <property type="entry name" value="SIGNAL PEPTIDASE COMPLEX CATALYTIC SUBUNIT SEC11"/>
    <property type="match status" value="1"/>
</dbReference>
<evidence type="ECO:0000256" key="1">
    <source>
        <dbReference type="ARBA" id="ARBA00004370"/>
    </source>
</evidence>
<dbReference type="EMBL" id="JBHUOG010000002">
    <property type="protein sequence ID" value="MFD2794695.1"/>
    <property type="molecule type" value="Genomic_DNA"/>
</dbReference>
<sequence>MRTGARFAGRALATFVVAVCGAALVIGVIVPRLAGATPYVVLTDSMEPGFPAGTLIVSRPVEPERISTGTVVTYQLRSGQEQLVTHRVVGIGTTIGGERTYLTQGDANDVPDAQAVRDVQVRGAVWYHVPYLGHAAGVFTGPRETIGTVAAVLLLGYAGWQVLRAVRERSTRAQELPVAVGPGVVAGDGSGREAVPSGRPGTADGTGQVEERAVQHEGRACRLENGGRG</sequence>
<comment type="subcellular location">
    <subcellularLocation>
        <location evidence="1">Membrane</location>
    </subcellularLocation>
</comment>
<dbReference type="Proteomes" id="UP001597479">
    <property type="component" value="Unassembled WGS sequence"/>
</dbReference>
<dbReference type="RefSeq" id="WP_377184035.1">
    <property type="nucleotide sequence ID" value="NZ_JBHUOG010000002.1"/>
</dbReference>
<dbReference type="CDD" id="cd06530">
    <property type="entry name" value="S26_SPase_I"/>
    <property type="match status" value="1"/>
</dbReference>
<gene>
    <name evidence="7" type="ORF">ACFS27_14145</name>
</gene>
<dbReference type="GO" id="GO:0009003">
    <property type="term" value="F:signal peptidase activity"/>
    <property type="evidence" value="ECO:0007669"/>
    <property type="project" value="UniProtKB-EC"/>
</dbReference>
<keyword evidence="2" id="KW-0812">Transmembrane</keyword>
<feature type="compositionally biased region" description="Basic and acidic residues" evidence="6">
    <location>
        <begin position="209"/>
        <end position="229"/>
    </location>
</feature>
<accession>A0ABW5VWF3</accession>
<keyword evidence="3" id="KW-1133">Transmembrane helix</keyword>
<dbReference type="SUPFAM" id="SSF51306">
    <property type="entry name" value="LexA/Signal peptidase"/>
    <property type="match status" value="1"/>
</dbReference>
<dbReference type="NCBIfam" id="TIGR02228">
    <property type="entry name" value="sigpep_I_arch"/>
    <property type="match status" value="1"/>
</dbReference>
<evidence type="ECO:0000313" key="8">
    <source>
        <dbReference type="Proteomes" id="UP001597479"/>
    </source>
</evidence>
<organism evidence="7 8">
    <name type="scientific">Promicromonospora vindobonensis</name>
    <dbReference type="NCBI Taxonomy" id="195748"/>
    <lineage>
        <taxon>Bacteria</taxon>
        <taxon>Bacillati</taxon>
        <taxon>Actinomycetota</taxon>
        <taxon>Actinomycetes</taxon>
        <taxon>Micrococcales</taxon>
        <taxon>Promicromonosporaceae</taxon>
        <taxon>Promicromonospora</taxon>
    </lineage>
</organism>
<keyword evidence="7" id="KW-0378">Hydrolase</keyword>
<evidence type="ECO:0000256" key="6">
    <source>
        <dbReference type="SAM" id="MobiDB-lite"/>
    </source>
</evidence>
<protein>
    <recommendedName>
        <fullName evidence="5">Signal peptidase I</fullName>
        <ecNumber evidence="5">3.4.21.89</ecNumber>
    </recommendedName>
</protein>
<evidence type="ECO:0000256" key="2">
    <source>
        <dbReference type="ARBA" id="ARBA00022692"/>
    </source>
</evidence>
<evidence type="ECO:0000256" key="5">
    <source>
        <dbReference type="NCBIfam" id="TIGR02228"/>
    </source>
</evidence>
<comment type="caution">
    <text evidence="7">The sequence shown here is derived from an EMBL/GenBank/DDBJ whole genome shotgun (WGS) entry which is preliminary data.</text>
</comment>
<dbReference type="EC" id="3.4.21.89" evidence="5"/>
<reference evidence="8" key="1">
    <citation type="journal article" date="2019" name="Int. J. Syst. Evol. Microbiol.">
        <title>The Global Catalogue of Microorganisms (GCM) 10K type strain sequencing project: providing services to taxonomists for standard genome sequencing and annotation.</title>
        <authorList>
            <consortium name="The Broad Institute Genomics Platform"/>
            <consortium name="The Broad Institute Genome Sequencing Center for Infectious Disease"/>
            <person name="Wu L."/>
            <person name="Ma J."/>
        </authorList>
    </citation>
    <scope>NUCLEOTIDE SEQUENCE [LARGE SCALE GENOMIC DNA]</scope>
    <source>
        <strain evidence="8">CCM 7044</strain>
    </source>
</reference>
<dbReference type="InterPro" id="IPR001733">
    <property type="entry name" value="Peptidase_S26B"/>
</dbReference>